<dbReference type="OrthoDB" id="354287at2"/>
<organism evidence="8 9">
    <name type="scientific">Pacificimonas flava</name>
    <dbReference type="NCBI Taxonomy" id="1234595"/>
    <lineage>
        <taxon>Bacteria</taxon>
        <taxon>Pseudomonadati</taxon>
        <taxon>Pseudomonadota</taxon>
        <taxon>Alphaproteobacteria</taxon>
        <taxon>Sphingomonadales</taxon>
        <taxon>Sphingosinicellaceae</taxon>
        <taxon>Pacificimonas</taxon>
    </lineage>
</organism>
<dbReference type="RefSeq" id="WP_088712354.1">
    <property type="nucleotide sequence ID" value="NZ_NFZT01000001.1"/>
</dbReference>
<name>A0A219B5C5_9SPHN</name>
<accession>A0A219B5C5</accession>
<dbReference type="PANTHER" id="PTHR43531">
    <property type="entry name" value="PROTEIN ICFG"/>
    <property type="match status" value="1"/>
</dbReference>
<evidence type="ECO:0000256" key="2">
    <source>
        <dbReference type="ARBA" id="ARBA00029447"/>
    </source>
</evidence>
<dbReference type="PRINTS" id="PR00260">
    <property type="entry name" value="CHEMTRNSDUCR"/>
</dbReference>
<sequence>MTNITLDDLRAQGMRLLAAELAALALIVCISAIVVGGDRWLAAPIALALCAYPAFAAVTKAAGSGPRIAMTLALLTMPALLLYVFAGFAWQTDLHMLFFAILATVVMVYDLKAILAGTVLVALHHVGLSIIAPEWVFLNGGSVLRVGLHAVILVVETAALVWLAQRTVAFLAQAQEEGARRLAEERANNAVREEESRKLKAMVGTLKDSFSALKEGDISSDVTAEFPPEYGELKSNYNDALASLRELVGSVAEGAAAIRNGSNEITQASEDLARRTESNAASLEETSASLVEVDSRVKASAQAARRTVDRADKAISTVGAGRSVAGEAVRTMGRVSENAKDIDAVIEGLDKIAFQTRVLAMNAAVEAGRAGEAGRGFAVVADLVSALAMRAEEESKNAREQLTLTQTGIQSAVETVEKVDGALADISSDVSEVHDLLDSMAKDNEAQSSALTQVAAAIGEMDKSTQQNAAMVEETSAAARSLSGEVEMLSNQAGRFKTGGTSSTSRNVISLPSRTSEPAPALPVAAKANGAANDGDWTAF</sequence>
<feature type="transmembrane region" description="Helical" evidence="5">
    <location>
        <begin position="143"/>
        <end position="164"/>
    </location>
</feature>
<keyword evidence="9" id="KW-1185">Reference proteome</keyword>
<keyword evidence="5" id="KW-0812">Transmembrane</keyword>
<dbReference type="Pfam" id="PF00015">
    <property type="entry name" value="MCPsignal"/>
    <property type="match status" value="1"/>
</dbReference>
<evidence type="ECO:0000256" key="1">
    <source>
        <dbReference type="ARBA" id="ARBA00022500"/>
    </source>
</evidence>
<dbReference type="Gene3D" id="1.10.287.950">
    <property type="entry name" value="Methyl-accepting chemotaxis protein"/>
    <property type="match status" value="1"/>
</dbReference>
<evidence type="ECO:0000259" key="7">
    <source>
        <dbReference type="PROSITE" id="PS50885"/>
    </source>
</evidence>
<dbReference type="Proteomes" id="UP000198462">
    <property type="component" value="Unassembled WGS sequence"/>
</dbReference>
<evidence type="ECO:0000256" key="5">
    <source>
        <dbReference type="SAM" id="Phobius"/>
    </source>
</evidence>
<dbReference type="SUPFAM" id="SSF58104">
    <property type="entry name" value="Methyl-accepting chemotaxis protein (MCP) signaling domain"/>
    <property type="match status" value="1"/>
</dbReference>
<dbReference type="AlphaFoldDB" id="A0A219B5C5"/>
<evidence type="ECO:0000313" key="9">
    <source>
        <dbReference type="Proteomes" id="UP000198462"/>
    </source>
</evidence>
<dbReference type="PANTHER" id="PTHR43531:SF11">
    <property type="entry name" value="METHYL-ACCEPTING CHEMOTAXIS PROTEIN 3"/>
    <property type="match status" value="1"/>
</dbReference>
<dbReference type="PROSITE" id="PS50111">
    <property type="entry name" value="CHEMOTAXIS_TRANSDUC_2"/>
    <property type="match status" value="1"/>
</dbReference>
<keyword evidence="5" id="KW-1133">Transmembrane helix</keyword>
<dbReference type="InterPro" id="IPR004090">
    <property type="entry name" value="Chemotax_Me-accpt_rcpt"/>
</dbReference>
<reference evidence="9" key="1">
    <citation type="submission" date="2017-05" db="EMBL/GenBank/DDBJ databases">
        <authorList>
            <person name="Lin X."/>
        </authorList>
    </citation>
    <scope>NUCLEOTIDE SEQUENCE [LARGE SCALE GENOMIC DNA]</scope>
    <source>
        <strain evidence="9">JLT2012</strain>
    </source>
</reference>
<dbReference type="InterPro" id="IPR004089">
    <property type="entry name" value="MCPsignal_dom"/>
</dbReference>
<dbReference type="EMBL" id="NFZT01000001">
    <property type="protein sequence ID" value="OWV33580.1"/>
    <property type="molecule type" value="Genomic_DNA"/>
</dbReference>
<evidence type="ECO:0008006" key="10">
    <source>
        <dbReference type="Google" id="ProtNLM"/>
    </source>
</evidence>
<feature type="region of interest" description="Disordered" evidence="4">
    <location>
        <begin position="493"/>
        <end position="520"/>
    </location>
</feature>
<feature type="compositionally biased region" description="Polar residues" evidence="4">
    <location>
        <begin position="493"/>
        <end position="516"/>
    </location>
</feature>
<dbReference type="SMART" id="SM00283">
    <property type="entry name" value="MA"/>
    <property type="match status" value="1"/>
</dbReference>
<feature type="transmembrane region" description="Helical" evidence="5">
    <location>
        <begin position="96"/>
        <end position="123"/>
    </location>
</feature>
<evidence type="ECO:0000256" key="4">
    <source>
        <dbReference type="SAM" id="MobiDB-lite"/>
    </source>
</evidence>
<dbReference type="GO" id="GO:0016020">
    <property type="term" value="C:membrane"/>
    <property type="evidence" value="ECO:0007669"/>
    <property type="project" value="InterPro"/>
</dbReference>
<dbReference type="GO" id="GO:0004888">
    <property type="term" value="F:transmembrane signaling receptor activity"/>
    <property type="evidence" value="ECO:0007669"/>
    <property type="project" value="InterPro"/>
</dbReference>
<feature type="domain" description="Methyl-accepting transducer" evidence="6">
    <location>
        <begin position="254"/>
        <end position="483"/>
    </location>
</feature>
<dbReference type="InterPro" id="IPR051310">
    <property type="entry name" value="MCP_chemotaxis"/>
</dbReference>
<feature type="transmembrane region" description="Helical" evidence="5">
    <location>
        <begin position="16"/>
        <end position="34"/>
    </location>
</feature>
<keyword evidence="1" id="KW-0145">Chemotaxis</keyword>
<proteinExistence type="inferred from homology"/>
<comment type="caution">
    <text evidence="8">The sequence shown here is derived from an EMBL/GenBank/DDBJ whole genome shotgun (WGS) entry which is preliminary data.</text>
</comment>
<keyword evidence="5" id="KW-0472">Membrane</keyword>
<gene>
    <name evidence="8" type="ORF">B5C34_08980</name>
</gene>
<feature type="transmembrane region" description="Helical" evidence="5">
    <location>
        <begin position="70"/>
        <end position="90"/>
    </location>
</feature>
<comment type="similarity">
    <text evidence="2">Belongs to the methyl-accepting chemotaxis (MCP) protein family.</text>
</comment>
<evidence type="ECO:0000259" key="6">
    <source>
        <dbReference type="PROSITE" id="PS50111"/>
    </source>
</evidence>
<feature type="domain" description="HAMP" evidence="7">
    <location>
        <begin position="203"/>
        <end position="249"/>
    </location>
</feature>
<keyword evidence="3" id="KW-0807">Transducer</keyword>
<dbReference type="GO" id="GO:0006935">
    <property type="term" value="P:chemotaxis"/>
    <property type="evidence" value="ECO:0007669"/>
    <property type="project" value="UniProtKB-KW"/>
</dbReference>
<evidence type="ECO:0000256" key="3">
    <source>
        <dbReference type="PROSITE-ProRule" id="PRU00284"/>
    </source>
</evidence>
<dbReference type="GO" id="GO:0007165">
    <property type="term" value="P:signal transduction"/>
    <property type="evidence" value="ECO:0007669"/>
    <property type="project" value="UniProtKB-KW"/>
</dbReference>
<dbReference type="PROSITE" id="PS50885">
    <property type="entry name" value="HAMP"/>
    <property type="match status" value="1"/>
</dbReference>
<feature type="transmembrane region" description="Helical" evidence="5">
    <location>
        <begin position="40"/>
        <end position="58"/>
    </location>
</feature>
<evidence type="ECO:0000313" key="8">
    <source>
        <dbReference type="EMBL" id="OWV33580.1"/>
    </source>
</evidence>
<dbReference type="InterPro" id="IPR003660">
    <property type="entry name" value="HAMP_dom"/>
</dbReference>
<protein>
    <recommendedName>
        <fullName evidence="10">Methyl-accepting chemotaxis protein</fullName>
    </recommendedName>
</protein>